<feature type="binding site" evidence="9">
    <location>
        <position position="45"/>
    </location>
    <ligand>
        <name>S-adenosyl-L-methionine</name>
        <dbReference type="ChEBI" id="CHEBI:59789"/>
    </ligand>
</feature>
<dbReference type="CDD" id="cd02440">
    <property type="entry name" value="AdoMet_MTases"/>
    <property type="match status" value="1"/>
</dbReference>
<dbReference type="EC" id="2.1.1.67" evidence="4 9"/>
<dbReference type="SUPFAM" id="SSF53335">
    <property type="entry name" value="S-adenosyl-L-methionine-dependent methyltransferases"/>
    <property type="match status" value="1"/>
</dbReference>
<feature type="binding site" evidence="9">
    <location>
        <position position="66"/>
    </location>
    <ligand>
        <name>S-adenosyl-L-methionine</name>
        <dbReference type="ChEBI" id="CHEBI:59789"/>
    </ligand>
</feature>
<dbReference type="PIRSF" id="PIRSF023956">
    <property type="entry name" value="Thiopurine_S-methyltransferase"/>
    <property type="match status" value="1"/>
</dbReference>
<evidence type="ECO:0000256" key="2">
    <source>
        <dbReference type="ARBA" id="ARBA00004496"/>
    </source>
</evidence>
<dbReference type="Gene3D" id="3.40.50.150">
    <property type="entry name" value="Vaccinia Virus protein VP39"/>
    <property type="match status" value="1"/>
</dbReference>
<dbReference type="OrthoDB" id="9778208at2"/>
<dbReference type="HAMAP" id="MF_00812">
    <property type="entry name" value="Thiopur_methtran"/>
    <property type="match status" value="1"/>
</dbReference>
<organism evidence="10 11">
    <name type="scientific">Alteromonas alba</name>
    <dbReference type="NCBI Taxonomy" id="2079529"/>
    <lineage>
        <taxon>Bacteria</taxon>
        <taxon>Pseudomonadati</taxon>
        <taxon>Pseudomonadota</taxon>
        <taxon>Gammaproteobacteria</taxon>
        <taxon>Alteromonadales</taxon>
        <taxon>Alteromonadaceae</taxon>
        <taxon>Alteromonas/Salinimonas group</taxon>
        <taxon>Alteromonas</taxon>
    </lineage>
</organism>
<name>A0A2S9V9I1_9ALTE</name>
<dbReference type="RefSeq" id="WP_105935011.1">
    <property type="nucleotide sequence ID" value="NZ_PVNP01000146.1"/>
</dbReference>
<evidence type="ECO:0000256" key="9">
    <source>
        <dbReference type="HAMAP-Rule" id="MF_00812"/>
    </source>
</evidence>
<sequence length="213" mass="23577">MEHTFWHDKWEKGEIGFHQSDIHPMLAGFADKFGIGDGCRVFVPLCGKSNDMTFLLERGCEVVGVELSQLAVSQYFESLGVTPVIEECGKLMRYTAPDITLYCGDFFALTPEQLGTIDVVYDRAALVALPQDMRKQYSQRLCSLTPGAKQLLVTFEYDQSLIGGPPFAIPSEEIQQNYGKYCAITLLHSEALKGGLKGKVPAVENLWSLTSKG</sequence>
<comment type="subcellular location">
    <subcellularLocation>
        <location evidence="2 9">Cytoplasm</location>
    </subcellularLocation>
</comment>
<dbReference type="AlphaFoldDB" id="A0A2S9V9I1"/>
<dbReference type="GO" id="GO:0005737">
    <property type="term" value="C:cytoplasm"/>
    <property type="evidence" value="ECO:0007669"/>
    <property type="project" value="UniProtKB-SubCell"/>
</dbReference>
<dbReference type="Pfam" id="PF05724">
    <property type="entry name" value="TPMT"/>
    <property type="match status" value="1"/>
</dbReference>
<dbReference type="GO" id="GO:0008119">
    <property type="term" value="F:thiopurine S-methyltransferase activity"/>
    <property type="evidence" value="ECO:0007669"/>
    <property type="project" value="UniProtKB-UniRule"/>
</dbReference>
<dbReference type="EMBL" id="PVNP01000146">
    <property type="protein sequence ID" value="PRO73088.1"/>
    <property type="molecule type" value="Genomic_DNA"/>
</dbReference>
<evidence type="ECO:0000256" key="8">
    <source>
        <dbReference type="ARBA" id="ARBA00022691"/>
    </source>
</evidence>
<comment type="similarity">
    <text evidence="3 9">Belongs to the class I-like SAM-binding methyltransferase superfamily. TPMT family.</text>
</comment>
<dbReference type="InterPro" id="IPR022474">
    <property type="entry name" value="Thiopur_S-MeTfrase_Se/Te_detox"/>
</dbReference>
<dbReference type="Proteomes" id="UP000238949">
    <property type="component" value="Unassembled WGS sequence"/>
</dbReference>
<dbReference type="InterPro" id="IPR008854">
    <property type="entry name" value="TPMT"/>
</dbReference>
<evidence type="ECO:0000256" key="5">
    <source>
        <dbReference type="ARBA" id="ARBA00022490"/>
    </source>
</evidence>
<keyword evidence="11" id="KW-1185">Reference proteome</keyword>
<dbReference type="NCBIfam" id="NF009732">
    <property type="entry name" value="PRK13255.1"/>
    <property type="match status" value="1"/>
</dbReference>
<gene>
    <name evidence="10" type="primary">tmpT</name>
    <name evidence="9" type="synonym">tpm</name>
    <name evidence="10" type="ORF">C6Y40_13360</name>
</gene>
<keyword evidence="8 9" id="KW-0949">S-adenosyl-L-methionine</keyword>
<accession>A0A2S9V9I1</accession>
<dbReference type="FunFam" id="3.40.50.150:FF:000101">
    <property type="entry name" value="Thiopurine S-methyltransferase"/>
    <property type="match status" value="1"/>
</dbReference>
<evidence type="ECO:0000256" key="7">
    <source>
        <dbReference type="ARBA" id="ARBA00022679"/>
    </source>
</evidence>
<evidence type="ECO:0000256" key="1">
    <source>
        <dbReference type="ARBA" id="ARBA00000903"/>
    </source>
</evidence>
<evidence type="ECO:0000256" key="4">
    <source>
        <dbReference type="ARBA" id="ARBA00011905"/>
    </source>
</evidence>
<reference evidence="11" key="1">
    <citation type="journal article" date="2020" name="Int. J. Syst. Evol. Microbiol.">
        <title>Alteromonas alba sp. nov., a marine bacterium isolated from the seawater of the West Pacific Ocean.</title>
        <authorList>
            <person name="Sun C."/>
            <person name="Wu Y.-H."/>
            <person name="Xamxidin M."/>
            <person name="Cheng H."/>
            <person name="Xu X.-W."/>
        </authorList>
    </citation>
    <scope>NUCLEOTIDE SEQUENCE [LARGE SCALE GENOMIC DNA]</scope>
    <source>
        <strain evidence="11">190</strain>
    </source>
</reference>
<keyword evidence="6 9" id="KW-0489">Methyltransferase</keyword>
<feature type="binding site" evidence="9">
    <location>
        <position position="10"/>
    </location>
    <ligand>
        <name>S-adenosyl-L-methionine</name>
        <dbReference type="ChEBI" id="CHEBI:59789"/>
    </ligand>
</feature>
<keyword evidence="7 9" id="KW-0808">Transferase</keyword>
<dbReference type="PROSITE" id="PS51585">
    <property type="entry name" value="SAM_MT_TPMT"/>
    <property type="match status" value="1"/>
</dbReference>
<feature type="binding site" evidence="9">
    <location>
        <position position="123"/>
    </location>
    <ligand>
        <name>S-adenosyl-L-methionine</name>
        <dbReference type="ChEBI" id="CHEBI:59789"/>
    </ligand>
</feature>
<evidence type="ECO:0000256" key="3">
    <source>
        <dbReference type="ARBA" id="ARBA00008145"/>
    </source>
</evidence>
<keyword evidence="5 9" id="KW-0963">Cytoplasm</keyword>
<comment type="caution">
    <text evidence="10">The sequence shown here is derived from an EMBL/GenBank/DDBJ whole genome shotgun (WGS) entry which is preliminary data.</text>
</comment>
<dbReference type="GO" id="GO:0032259">
    <property type="term" value="P:methylation"/>
    <property type="evidence" value="ECO:0007669"/>
    <property type="project" value="UniProtKB-KW"/>
</dbReference>
<dbReference type="InterPro" id="IPR029063">
    <property type="entry name" value="SAM-dependent_MTases_sf"/>
</dbReference>
<dbReference type="InterPro" id="IPR025835">
    <property type="entry name" value="Thiopurine_S-MeTrfase"/>
</dbReference>
<dbReference type="PANTHER" id="PTHR10259:SF11">
    <property type="entry name" value="THIOPURINE S-METHYLTRANSFERASE"/>
    <property type="match status" value="1"/>
</dbReference>
<evidence type="ECO:0000313" key="11">
    <source>
        <dbReference type="Proteomes" id="UP000238949"/>
    </source>
</evidence>
<dbReference type="GO" id="GO:0010038">
    <property type="term" value="P:response to metal ion"/>
    <property type="evidence" value="ECO:0007669"/>
    <property type="project" value="InterPro"/>
</dbReference>
<evidence type="ECO:0000256" key="6">
    <source>
        <dbReference type="ARBA" id="ARBA00022603"/>
    </source>
</evidence>
<comment type="catalytic activity">
    <reaction evidence="1 9">
        <text>S-adenosyl-L-methionine + a thiopurine = S-adenosyl-L-homocysteine + a thiopurine S-methylether.</text>
        <dbReference type="EC" id="2.1.1.67"/>
    </reaction>
</comment>
<dbReference type="PANTHER" id="PTHR10259">
    <property type="entry name" value="THIOPURINE S-METHYLTRANSFERASE"/>
    <property type="match status" value="1"/>
</dbReference>
<proteinExistence type="inferred from homology"/>
<evidence type="ECO:0000313" key="10">
    <source>
        <dbReference type="EMBL" id="PRO73088.1"/>
    </source>
</evidence>
<protein>
    <recommendedName>
        <fullName evidence="4 9">Thiopurine S-methyltransferase</fullName>
        <ecNumber evidence="4 9">2.1.1.67</ecNumber>
    </recommendedName>
    <alternativeName>
        <fullName evidence="9">Thiopurine methyltransferase</fullName>
    </alternativeName>
</protein>
<dbReference type="NCBIfam" id="TIGR03840">
    <property type="entry name" value="TMPT_Se_Te"/>
    <property type="match status" value="1"/>
</dbReference>